<dbReference type="VEuPathDB" id="GiardiaDB:GMRT_23424"/>
<gene>
    <name evidence="3" type="ORF">GMRT_12631</name>
    <name evidence="2" type="ORF">GMRT_23424</name>
</gene>
<dbReference type="EMBL" id="VDLU01000003">
    <property type="protein sequence ID" value="TNJ27821.1"/>
    <property type="molecule type" value="Genomic_DNA"/>
</dbReference>
<organism evidence="2 4">
    <name type="scientific">Giardia muris</name>
    <dbReference type="NCBI Taxonomy" id="5742"/>
    <lineage>
        <taxon>Eukaryota</taxon>
        <taxon>Metamonada</taxon>
        <taxon>Diplomonadida</taxon>
        <taxon>Hexamitidae</taxon>
        <taxon>Giardiinae</taxon>
        <taxon>Giardia</taxon>
    </lineage>
</organism>
<dbReference type="Pfam" id="PF00498">
    <property type="entry name" value="FHA"/>
    <property type="match status" value="1"/>
</dbReference>
<evidence type="ECO:0000313" key="4">
    <source>
        <dbReference type="Proteomes" id="UP000315496"/>
    </source>
</evidence>
<comment type="caution">
    <text evidence="2">The sequence shown here is derived from an EMBL/GenBank/DDBJ whole genome shotgun (WGS) entry which is preliminary data.</text>
</comment>
<accession>A0A4Z1T446</accession>
<name>A0A4Z1T446_GIAMU</name>
<dbReference type="OrthoDB" id="444265at2759"/>
<dbReference type="VEuPathDB" id="GiardiaDB:GMRT_12631"/>
<evidence type="ECO:0000313" key="2">
    <source>
        <dbReference type="EMBL" id="TNJ27817.1"/>
    </source>
</evidence>
<dbReference type="Proteomes" id="UP000315496">
    <property type="component" value="Chromosome 3"/>
</dbReference>
<protein>
    <submittedName>
        <fullName evidence="2">FHA domain-containing protein</fullName>
    </submittedName>
</protein>
<feature type="domain" description="FHA" evidence="1">
    <location>
        <begin position="24"/>
        <end position="73"/>
    </location>
</feature>
<proteinExistence type="predicted"/>
<dbReference type="EMBL" id="VDLU01000003">
    <property type="protein sequence ID" value="TNJ27817.1"/>
    <property type="molecule type" value="Genomic_DNA"/>
</dbReference>
<evidence type="ECO:0000313" key="3">
    <source>
        <dbReference type="EMBL" id="TNJ27821.1"/>
    </source>
</evidence>
<dbReference type="AlphaFoldDB" id="A0A4Z1T446"/>
<dbReference type="InterPro" id="IPR008984">
    <property type="entry name" value="SMAD_FHA_dom_sf"/>
</dbReference>
<sequence>MPAGPVLAVLATEHGYFALRAREVSIGRSRSCDVSIAAPSISAQHAHMAIINGDEAHLTDHSRAGTTVNGIRVHQDSVVIRDGDEVRFGLGSPLFRYSTHPPGEHTPVFGCDQAIATEDTESQRSSCQEVAVGPDIFVPTEIEPHPGEVLGELASREHAAQSAQALPRASPDVSFCAGPELRAQPVAPLRTSILGELTAALRETSQDGTRLGERLPVISRTTPETEVELLTALRAWINESDMQVSEMMRRQAEGLLMDARIMRVAVSLLYRDFTTSLRRLSTGTTTVADELLVAQTQVARLAGRLNELVGKDSIEHLHAWEECLSSLLELQKHRTDEM</sequence>
<reference evidence="2 4" key="1">
    <citation type="submission" date="2019-05" db="EMBL/GenBank/DDBJ databases">
        <title>The compact genome of Giardia muris reveals important steps in the evolution of intestinal protozoan parasites.</title>
        <authorList>
            <person name="Xu F."/>
            <person name="Jimenez-Gonzalez A."/>
            <person name="Einarsson E."/>
            <person name="Astvaldsson A."/>
            <person name="Peirasmaki D."/>
            <person name="Eckmann L."/>
            <person name="Andersson J.O."/>
            <person name="Svard S.G."/>
            <person name="Jerlstrom-Hultqvist J."/>
        </authorList>
    </citation>
    <scope>NUCLEOTIDE SEQUENCE [LARGE SCALE GENOMIC DNA]</scope>
    <source>
        <strain evidence="2 4">Roberts-Thomson</strain>
    </source>
</reference>
<keyword evidence="4" id="KW-1185">Reference proteome</keyword>
<evidence type="ECO:0000259" key="1">
    <source>
        <dbReference type="PROSITE" id="PS50006"/>
    </source>
</evidence>
<dbReference type="CDD" id="cd00060">
    <property type="entry name" value="FHA"/>
    <property type="match status" value="1"/>
</dbReference>
<dbReference type="InterPro" id="IPR000253">
    <property type="entry name" value="FHA_dom"/>
</dbReference>
<dbReference type="SMART" id="SM00240">
    <property type="entry name" value="FHA"/>
    <property type="match status" value="1"/>
</dbReference>
<dbReference type="SUPFAM" id="SSF49879">
    <property type="entry name" value="SMAD/FHA domain"/>
    <property type="match status" value="1"/>
</dbReference>
<dbReference type="PROSITE" id="PS50006">
    <property type="entry name" value="FHA_DOMAIN"/>
    <property type="match status" value="1"/>
</dbReference>
<dbReference type="Gene3D" id="2.60.200.20">
    <property type="match status" value="1"/>
</dbReference>